<keyword evidence="1" id="KW-0479">Metal-binding</keyword>
<feature type="compositionally biased region" description="Low complexity" evidence="7">
    <location>
        <begin position="1121"/>
        <end position="1131"/>
    </location>
</feature>
<dbReference type="Gene3D" id="3.30.160.60">
    <property type="entry name" value="Classic Zinc Finger"/>
    <property type="match status" value="1"/>
</dbReference>
<feature type="region of interest" description="Disordered" evidence="7">
    <location>
        <begin position="898"/>
        <end position="923"/>
    </location>
</feature>
<accession>A0A8B7MYS9</accession>
<feature type="compositionally biased region" description="Polar residues" evidence="7">
    <location>
        <begin position="497"/>
        <end position="508"/>
    </location>
</feature>
<dbReference type="SMART" id="SM00355">
    <property type="entry name" value="ZnF_C2H2"/>
    <property type="match status" value="6"/>
</dbReference>
<evidence type="ECO:0000256" key="3">
    <source>
        <dbReference type="ARBA" id="ARBA00022771"/>
    </source>
</evidence>
<feature type="region of interest" description="Disordered" evidence="7">
    <location>
        <begin position="1159"/>
        <end position="1216"/>
    </location>
</feature>
<keyword evidence="3 6" id="KW-0863">Zinc-finger</keyword>
<dbReference type="InterPro" id="IPR011333">
    <property type="entry name" value="SKP1/BTB/POZ_sf"/>
</dbReference>
<evidence type="ECO:0000259" key="8">
    <source>
        <dbReference type="PROSITE" id="PS50157"/>
    </source>
</evidence>
<dbReference type="PANTHER" id="PTHR24394">
    <property type="entry name" value="ZINC FINGER PROTEIN"/>
    <property type="match status" value="1"/>
</dbReference>
<evidence type="ECO:0000313" key="11">
    <source>
        <dbReference type="RefSeq" id="XP_047740383.1"/>
    </source>
</evidence>
<name>A0A8B7MYS9_HYAAZ</name>
<feature type="region of interest" description="Disordered" evidence="7">
    <location>
        <begin position="1007"/>
        <end position="1046"/>
    </location>
</feature>
<dbReference type="KEGG" id="hazt:108664596"/>
<evidence type="ECO:0000256" key="1">
    <source>
        <dbReference type="ARBA" id="ARBA00022723"/>
    </source>
</evidence>
<dbReference type="InterPro" id="IPR013087">
    <property type="entry name" value="Znf_C2H2_type"/>
</dbReference>
<feature type="region of interest" description="Disordered" evidence="7">
    <location>
        <begin position="1504"/>
        <end position="1531"/>
    </location>
</feature>
<evidence type="ECO:0000256" key="7">
    <source>
        <dbReference type="SAM" id="MobiDB-lite"/>
    </source>
</evidence>
<keyword evidence="4" id="KW-0862">Zinc</keyword>
<feature type="region of interest" description="Disordered" evidence="7">
    <location>
        <begin position="696"/>
        <end position="718"/>
    </location>
</feature>
<feature type="compositionally biased region" description="Basic and acidic residues" evidence="7">
    <location>
        <begin position="1430"/>
        <end position="1441"/>
    </location>
</feature>
<evidence type="ECO:0000313" key="10">
    <source>
        <dbReference type="RefSeq" id="XP_018006706.1"/>
    </source>
</evidence>
<feature type="compositionally biased region" description="Polar residues" evidence="7">
    <location>
        <begin position="1206"/>
        <end position="1215"/>
    </location>
</feature>
<protein>
    <submittedName>
        <fullName evidence="10 11">Uncharacterized protein LOC108664596 isoform X1</fullName>
    </submittedName>
</protein>
<gene>
    <name evidence="10 11 12" type="primary">LOC108664596</name>
</gene>
<evidence type="ECO:0000313" key="9">
    <source>
        <dbReference type="Proteomes" id="UP000694843"/>
    </source>
</evidence>
<feature type="region of interest" description="Disordered" evidence="7">
    <location>
        <begin position="497"/>
        <end position="536"/>
    </location>
</feature>
<keyword evidence="5" id="KW-0539">Nucleus</keyword>
<dbReference type="OrthoDB" id="10649052at2759"/>
<feature type="region of interest" description="Disordered" evidence="7">
    <location>
        <begin position="1112"/>
        <end position="1131"/>
    </location>
</feature>
<evidence type="ECO:0000256" key="2">
    <source>
        <dbReference type="ARBA" id="ARBA00022737"/>
    </source>
</evidence>
<dbReference type="RefSeq" id="XP_047740383.1">
    <property type="nucleotide sequence ID" value="XM_047884427.1"/>
</dbReference>
<dbReference type="GO" id="GO:0000981">
    <property type="term" value="F:DNA-binding transcription factor activity, RNA polymerase II-specific"/>
    <property type="evidence" value="ECO:0007669"/>
    <property type="project" value="TreeGrafter"/>
</dbReference>
<feature type="compositionally biased region" description="Acidic residues" evidence="7">
    <location>
        <begin position="1402"/>
        <end position="1420"/>
    </location>
</feature>
<proteinExistence type="predicted"/>
<feature type="region of interest" description="Disordered" evidence="7">
    <location>
        <begin position="1383"/>
        <end position="1463"/>
    </location>
</feature>
<dbReference type="PANTHER" id="PTHR24394:SF29">
    <property type="entry name" value="MYONEURIN"/>
    <property type="match status" value="1"/>
</dbReference>
<keyword evidence="2" id="KW-0677">Repeat</keyword>
<feature type="compositionally biased region" description="Basic and acidic residues" evidence="7">
    <location>
        <begin position="509"/>
        <end position="522"/>
    </location>
</feature>
<dbReference type="GO" id="GO:0008270">
    <property type="term" value="F:zinc ion binding"/>
    <property type="evidence" value="ECO:0007669"/>
    <property type="project" value="UniProtKB-KW"/>
</dbReference>
<dbReference type="Gene3D" id="3.30.710.10">
    <property type="entry name" value="Potassium Channel Kv1.1, Chain A"/>
    <property type="match status" value="1"/>
</dbReference>
<dbReference type="RefSeq" id="XP_018006706.1">
    <property type="nucleotide sequence ID" value="XM_018151217.2"/>
</dbReference>
<feature type="compositionally biased region" description="Basic and acidic residues" evidence="7">
    <location>
        <begin position="1161"/>
        <end position="1191"/>
    </location>
</feature>
<evidence type="ECO:0000256" key="6">
    <source>
        <dbReference type="PROSITE-ProRule" id="PRU00042"/>
    </source>
</evidence>
<dbReference type="PROSITE" id="PS00028">
    <property type="entry name" value="ZINC_FINGER_C2H2_1"/>
    <property type="match status" value="1"/>
</dbReference>
<feature type="compositionally biased region" description="Acidic residues" evidence="7">
    <location>
        <begin position="702"/>
        <end position="711"/>
    </location>
</feature>
<dbReference type="RefSeq" id="XP_047740384.1">
    <property type="nucleotide sequence ID" value="XM_047884428.1"/>
</dbReference>
<dbReference type="Proteomes" id="UP000694843">
    <property type="component" value="Unplaced"/>
</dbReference>
<evidence type="ECO:0000256" key="5">
    <source>
        <dbReference type="ARBA" id="ARBA00023242"/>
    </source>
</evidence>
<organism evidence="9 10">
    <name type="scientific">Hyalella azteca</name>
    <name type="common">Amphipod</name>
    <dbReference type="NCBI Taxonomy" id="294128"/>
    <lineage>
        <taxon>Eukaryota</taxon>
        <taxon>Metazoa</taxon>
        <taxon>Ecdysozoa</taxon>
        <taxon>Arthropoda</taxon>
        <taxon>Crustacea</taxon>
        <taxon>Multicrustacea</taxon>
        <taxon>Malacostraca</taxon>
        <taxon>Eumalacostraca</taxon>
        <taxon>Peracarida</taxon>
        <taxon>Amphipoda</taxon>
        <taxon>Senticaudata</taxon>
        <taxon>Talitrida</taxon>
        <taxon>Talitroidea</taxon>
        <taxon>Hyalellidae</taxon>
        <taxon>Hyalella</taxon>
    </lineage>
</organism>
<evidence type="ECO:0000256" key="4">
    <source>
        <dbReference type="ARBA" id="ARBA00022833"/>
    </source>
</evidence>
<dbReference type="PROSITE" id="PS50157">
    <property type="entry name" value="ZINC_FINGER_C2H2_2"/>
    <property type="match status" value="1"/>
</dbReference>
<dbReference type="GO" id="GO:0005634">
    <property type="term" value="C:nucleus"/>
    <property type="evidence" value="ECO:0007669"/>
    <property type="project" value="TreeGrafter"/>
</dbReference>
<reference evidence="10 11" key="1">
    <citation type="submission" date="2025-04" db="UniProtKB">
        <authorList>
            <consortium name="RefSeq"/>
        </authorList>
    </citation>
    <scope>IDENTIFICATION</scope>
    <source>
        <tissue evidence="10 11">Whole organism</tissue>
    </source>
</reference>
<feature type="compositionally biased region" description="Basic and acidic residues" evidence="7">
    <location>
        <begin position="1383"/>
        <end position="1394"/>
    </location>
</feature>
<evidence type="ECO:0000313" key="12">
    <source>
        <dbReference type="RefSeq" id="XP_047740384.1"/>
    </source>
</evidence>
<sequence>MLRVDSSGDNDGDVSDEVTLDRALPYGYAEPRDNFDTNSCASDDASETKPLFHSQKSSDATIVCRSYQSDEETAYEVHSSVLAVSSPVLCAAIAVASSMPCSPVFWRVELPNYSFLPHEDYDDHEIWGYREVCFRISFVNDRFMIRIEELDSDIVKALVNMLYCEQSSLAVQNVPLLCAFLKHLECNFGDAFEVERICKLKGINTDIGAQCVFLGEELNVMNIDFLVSILVANDNEQEASVAMKEFQLSVLSQYQLSYGVTALPSHDFLCARSFCDLVNLVLCNGCTFSAQIPDNVCLGQVRHVAFATVPDVNVNGRMNFCVASCKWSLKFEFDIDTSELMPGLTWDLGYVKLVDCSCHNYSGLVLKSLCLRPFYTNRTDNRFHSSEESVTDAIMPVKFVNNTLPFLAKRFSTISSRVVKENENGHPLAKSSTPEVSSIISNARYTDQIAESFKHAPSYSNIFEVTCRTNASRRLTPSKLADKDASPVVTLAVRSVSISHPSQQAMKTTRNEQDERDHDNSKMPESLDLVQPSSKRRKTELGQELFSVYKDTCNHENISSIEDNKLLPDVFSIKSEVQTASCEVSESEEKYQASPMKIDTTLRKCPACSMRFVSPQEVLIHMQQHLGEIPRSYGIRCVDPRCPVLVKVFNETSHLLKHVVRSMHDCRYCSFSSGTRGGLARHHWIHEQRGRVRCKKERDAVGDDNDDELNSDQEITSAPDTSFQMKRFNCGGNMLSSLKTRKVKRKIRKNEAHDEDFLPSSRSGCRSGGRSVSTPHLGIRLPQYDDLHFRENTPDEIAMFTPPKNCYVCGLGFSETDSAVDMALHYYEQHKNLVPFECPFPQCPLVLRQAALMLDHLRNHMWRQRFSCVDCSYSANASKTIKLHARAHVHVQKPVRRRTGALCNDSDEEGRAAGPGRSDDSRVADLRGMRSIAPPPKPATPVCAVEDDTPRSAPVIAARKFVQPFVSKNHKTSKILPCVAGSRDKFVRPSSSILASQFCLMRSNTVPGRHASHSTRPQIAPHGKSPMTKHRKTAAGTSEASSARRVNAAGQKIYRSNSLEGSTDFKTPLKVTHGLPRNGKNNEVPVGLIRTSLAATLSSVTITAADSYARRQNSGRVKNDPPTSIPISSIPGLSKQQSELLAQLVSNVSVTVTMTPPALETKTKSLEPFSKNERKCPDKRKSTVGKSHDEQCGNNNKKRQRKDDAQSSGLRLSETSIKKAGKNASGAFELHTMNPIILDNTLAYSCPHCVAQRKTALEICKHFFDEHISKSEFFCPFCLFYDVLDNVTRLGRTNFRRKCLHHLLRHYNRNVQVTNESERPHDNSHSMPVSKLCDENCDNKPLLMNGQNCNSIMSSRNGYFSDENFIEPARINPSLERKVNQFTAEENHEGRESSNEQNSFSDQDDYDFVPSDDLDDEDDLYSPSKPTKKRINEASRKESNKRSKKAKREMFRPPAKVQKGDNEVACVDRAKRSGDEYSNRFKSSAPRQNLKGMKTASVDISASGSLKREPSLCNNTKSAETREDQTETEGLASEELSPFMAYFQHLYRERLKAVAAYDSGHYSSDTPLSYDEFKMPLTPITLHGASSFAEAKSSGLNSTEALDPPVLGTKYLLPSGQLDHCSNSALKPHGALKREGGQIQQMTETLDLKLENNSSSQLKSNFNTSQNLNNLRQYYLFFQEFLKAMPSVSEQCNTSESVMLLANQILSSAILAQPQCRLNSELERPGTSGMMELDAAPFDLKNQLTPTTSHDVITDAARSISLDREIQKKYLIALNQLLFQAPASQP</sequence>
<keyword evidence="9" id="KW-1185">Reference proteome</keyword>
<dbReference type="GeneID" id="108664596"/>
<feature type="domain" description="C2H2-type" evidence="8">
    <location>
        <begin position="603"/>
        <end position="630"/>
    </location>
</feature>